<keyword evidence="2 5" id="KW-0812">Transmembrane</keyword>
<keyword evidence="3 5" id="KW-1133">Transmembrane helix</keyword>
<name>A0AB39P9G9_9ACTN</name>
<proteinExistence type="predicted"/>
<feature type="transmembrane region" description="Helical" evidence="5">
    <location>
        <begin position="319"/>
        <end position="337"/>
    </location>
</feature>
<evidence type="ECO:0000313" key="7">
    <source>
        <dbReference type="EMBL" id="XDQ25759.1"/>
    </source>
</evidence>
<feature type="transmembrane region" description="Helical" evidence="5">
    <location>
        <begin position="87"/>
        <end position="104"/>
    </location>
</feature>
<feature type="transmembrane region" description="Helical" evidence="5">
    <location>
        <begin position="12"/>
        <end position="29"/>
    </location>
</feature>
<feature type="transmembrane region" description="Helical" evidence="5">
    <location>
        <begin position="194"/>
        <end position="213"/>
    </location>
</feature>
<feature type="transmembrane region" description="Helical" evidence="5">
    <location>
        <begin position="116"/>
        <end position="132"/>
    </location>
</feature>
<accession>A0AB39P9G9</accession>
<dbReference type="GO" id="GO:0016020">
    <property type="term" value="C:membrane"/>
    <property type="evidence" value="ECO:0007669"/>
    <property type="project" value="UniProtKB-SubCell"/>
</dbReference>
<dbReference type="Pfam" id="PF13515">
    <property type="entry name" value="FUSC_2"/>
    <property type="match status" value="1"/>
</dbReference>
<sequence>MTVKLIRNAYEATLTMTAVLLCYAIALWLEGAAGLHTDVLVLAVALTLTLAGTQRAADTRRRLTGLVLLPAVAGVSVLLGHLIARHYAIGAAVFTLGISLPIWFRRYGQGATKAGTLMTLPLVALLIVPGPALPPEAQSALVSWGWSALIGALACGCVWLVQVLGDRLSPWRPDPEPSAPRRASRLHPRPSTRMALQMAVAIAAAFALGRLLFDHHWPWMVLTAYVAASGNRGRTDVLRKGAERLVGACAGTLLATGVAATGITGRTSVSGALIFAVLAVALWLRPLSYAYWAAGMTTALSFLLGYYGQDAQQLLPTRLAAIAVGAVLAVASAWWVLPVPRRRPLTPGSPNAARPVPSRTP</sequence>
<gene>
    <name evidence="7" type="ORF">AB5J56_14160</name>
</gene>
<evidence type="ECO:0000256" key="3">
    <source>
        <dbReference type="ARBA" id="ARBA00022989"/>
    </source>
</evidence>
<feature type="transmembrane region" description="Helical" evidence="5">
    <location>
        <begin position="290"/>
        <end position="307"/>
    </location>
</feature>
<dbReference type="InterPro" id="IPR049453">
    <property type="entry name" value="Memb_transporter_dom"/>
</dbReference>
<feature type="domain" description="Integral membrane bound transporter" evidence="6">
    <location>
        <begin position="205"/>
        <end position="331"/>
    </location>
</feature>
<feature type="transmembrane region" description="Helical" evidence="5">
    <location>
        <begin position="268"/>
        <end position="284"/>
    </location>
</feature>
<comment type="subcellular location">
    <subcellularLocation>
        <location evidence="1">Membrane</location>
        <topology evidence="1">Multi-pass membrane protein</topology>
    </subcellularLocation>
</comment>
<feature type="transmembrane region" description="Helical" evidence="5">
    <location>
        <begin position="144"/>
        <end position="164"/>
    </location>
</feature>
<feature type="transmembrane region" description="Helical" evidence="5">
    <location>
        <begin position="35"/>
        <end position="51"/>
    </location>
</feature>
<evidence type="ECO:0000256" key="2">
    <source>
        <dbReference type="ARBA" id="ARBA00022692"/>
    </source>
</evidence>
<dbReference type="AlphaFoldDB" id="A0AB39P9G9"/>
<feature type="transmembrane region" description="Helical" evidence="5">
    <location>
        <begin position="63"/>
        <end position="81"/>
    </location>
</feature>
<keyword evidence="4 5" id="KW-0472">Membrane</keyword>
<protein>
    <submittedName>
        <fullName evidence="7">FUSC family protein</fullName>
    </submittedName>
</protein>
<evidence type="ECO:0000256" key="5">
    <source>
        <dbReference type="SAM" id="Phobius"/>
    </source>
</evidence>
<dbReference type="EMBL" id="CP163435">
    <property type="protein sequence ID" value="XDQ25759.1"/>
    <property type="molecule type" value="Genomic_DNA"/>
</dbReference>
<evidence type="ECO:0000256" key="4">
    <source>
        <dbReference type="ARBA" id="ARBA00023136"/>
    </source>
</evidence>
<reference evidence="7" key="1">
    <citation type="submission" date="2024-07" db="EMBL/GenBank/DDBJ databases">
        <authorList>
            <person name="Yu S.T."/>
        </authorList>
    </citation>
    <scope>NUCLEOTIDE SEQUENCE</scope>
    <source>
        <strain evidence="7">R21</strain>
    </source>
</reference>
<dbReference type="RefSeq" id="WP_369233060.1">
    <property type="nucleotide sequence ID" value="NZ_CP163435.1"/>
</dbReference>
<evidence type="ECO:0000256" key="1">
    <source>
        <dbReference type="ARBA" id="ARBA00004141"/>
    </source>
</evidence>
<evidence type="ECO:0000259" key="6">
    <source>
        <dbReference type="Pfam" id="PF13515"/>
    </source>
</evidence>
<organism evidence="7">
    <name type="scientific">Streptomyces sp. R21</name>
    <dbReference type="NCBI Taxonomy" id="3238627"/>
    <lineage>
        <taxon>Bacteria</taxon>
        <taxon>Bacillati</taxon>
        <taxon>Actinomycetota</taxon>
        <taxon>Actinomycetes</taxon>
        <taxon>Kitasatosporales</taxon>
        <taxon>Streptomycetaceae</taxon>
        <taxon>Streptomyces</taxon>
    </lineage>
</organism>